<evidence type="ECO:0000313" key="1">
    <source>
        <dbReference type="EMBL" id="MEW9500808.1"/>
    </source>
</evidence>
<dbReference type="EMBL" id="JBFMIA010000002">
    <property type="protein sequence ID" value="MEW9500808.1"/>
    <property type="molecule type" value="Genomic_DNA"/>
</dbReference>
<keyword evidence="2" id="KW-1185">Reference proteome</keyword>
<accession>A0ABV3Q0D5</accession>
<proteinExistence type="predicted"/>
<sequence>MMYNAQFTGAFPAYLSKLRKDFREYQRVSNVDHLPESSFFKQLKTILYREQICYFKECIRYQTTELPQDCSYKITLHKNVDFTLTIDINYLEKTFSLSIPNNTHVKPEVIGKITCFCLTNDFDQHAKKGNWSGIVWR</sequence>
<dbReference type="Proteomes" id="UP001556040">
    <property type="component" value="Unassembled WGS sequence"/>
</dbReference>
<gene>
    <name evidence="1" type="ORF">AB1471_03215</name>
</gene>
<protein>
    <submittedName>
        <fullName evidence="1">Uncharacterized protein</fullName>
    </submittedName>
</protein>
<organism evidence="1 2">
    <name type="scientific">Jeotgalibacillus marinus</name>
    <dbReference type="NCBI Taxonomy" id="86667"/>
    <lineage>
        <taxon>Bacteria</taxon>
        <taxon>Bacillati</taxon>
        <taxon>Bacillota</taxon>
        <taxon>Bacilli</taxon>
        <taxon>Bacillales</taxon>
        <taxon>Caryophanaceae</taxon>
        <taxon>Jeotgalibacillus</taxon>
    </lineage>
</organism>
<name>A0ABV3Q0D5_9BACL</name>
<reference evidence="1 2" key="1">
    <citation type="journal article" date="1979" name="Int. J. Syst. Evol. Microbiol.">
        <title>Bacillus globisporus subsp. marinus subsp. nov.</title>
        <authorList>
            <person name="Liu H."/>
        </authorList>
    </citation>
    <scope>NUCLEOTIDE SEQUENCE [LARGE SCALE GENOMIC DNA]</scope>
    <source>
        <strain evidence="1 2">DSM 1297</strain>
    </source>
</reference>
<evidence type="ECO:0000313" key="2">
    <source>
        <dbReference type="Proteomes" id="UP001556040"/>
    </source>
</evidence>
<comment type="caution">
    <text evidence="1">The sequence shown here is derived from an EMBL/GenBank/DDBJ whole genome shotgun (WGS) entry which is preliminary data.</text>
</comment>
<dbReference type="RefSeq" id="WP_367778159.1">
    <property type="nucleotide sequence ID" value="NZ_JBFMIA010000002.1"/>
</dbReference>